<gene>
    <name evidence="3" type="ORF">SAMN04488552_0319</name>
</gene>
<dbReference type="SUPFAM" id="SSF50952">
    <property type="entry name" value="Soluble quinoprotein glucose dehydrogenase"/>
    <property type="match status" value="1"/>
</dbReference>
<dbReference type="AlphaFoldDB" id="A0A1H1KXH3"/>
<dbReference type="PANTHER" id="PTHR19328">
    <property type="entry name" value="HEDGEHOG-INTERACTING PROTEIN"/>
    <property type="match status" value="1"/>
</dbReference>
<evidence type="ECO:0000313" key="4">
    <source>
        <dbReference type="Proteomes" id="UP000198858"/>
    </source>
</evidence>
<evidence type="ECO:0000256" key="1">
    <source>
        <dbReference type="SAM" id="MobiDB-lite"/>
    </source>
</evidence>
<evidence type="ECO:0000313" key="3">
    <source>
        <dbReference type="EMBL" id="SDR66740.1"/>
    </source>
</evidence>
<dbReference type="RefSeq" id="WP_089661030.1">
    <property type="nucleotide sequence ID" value="NZ_LT629745.1"/>
</dbReference>
<dbReference type="EMBL" id="LT629745">
    <property type="protein sequence ID" value="SDR66740.1"/>
    <property type="molecule type" value="Genomic_DNA"/>
</dbReference>
<feature type="domain" description="Glucose/Sorbosone dehydrogenase" evidence="2">
    <location>
        <begin position="68"/>
        <end position="387"/>
    </location>
</feature>
<dbReference type="Proteomes" id="UP000198858">
    <property type="component" value="Chromosome I"/>
</dbReference>
<protein>
    <submittedName>
        <fullName evidence="3">Quinoprotein glucose dehydrogenase</fullName>
    </submittedName>
</protein>
<feature type="region of interest" description="Disordered" evidence="1">
    <location>
        <begin position="33"/>
        <end position="54"/>
    </location>
</feature>
<dbReference type="STRING" id="1250231.SAMN04488552_0319"/>
<sequence>MKRILLISGLALSLIACGENGKDSGTAQVEGNIEETGEEQTQEPTEVPDPIDAENSDKYSYEMVVEGLKIPWGFTFLPDGSMLITEKNGDIIHFKDGQKTNIQGGPEVYDRGQGGLLDVVLHPDYESNGWIYFTYASKEGEVDGGNTALMRAKLQGNQLTSKEVLYKATPNTTKGQHFGSRIAFDKEGYLYFSAGERGERDVNPQDITRDNGKVYRLNDDGGIPSDNPFVGQQDAVEAIYSYGHRNPQGMILNPETGEIWVHEHGPKGGDEINVVKKGANFGWPVVTYGENYSGTSITDETSRPNMEDPIFYWLPSIAPSGFAYVTSNKFPELKGNLLVGSLKFQYLELLELNGKKINKRVKLLEDSGRMRDVRQGSDGNIYMAIEGKGIAKLTNNQE</sequence>
<dbReference type="Gene3D" id="2.120.10.30">
    <property type="entry name" value="TolB, C-terminal domain"/>
    <property type="match status" value="1"/>
</dbReference>
<dbReference type="InterPro" id="IPR011042">
    <property type="entry name" value="6-blade_b-propeller_TolB-like"/>
</dbReference>
<evidence type="ECO:0000259" key="2">
    <source>
        <dbReference type="Pfam" id="PF07995"/>
    </source>
</evidence>
<dbReference type="Pfam" id="PF07995">
    <property type="entry name" value="GSDH"/>
    <property type="match status" value="1"/>
</dbReference>
<dbReference type="InterPro" id="IPR011041">
    <property type="entry name" value="Quinoprot_gluc/sorb_DH_b-prop"/>
</dbReference>
<dbReference type="PANTHER" id="PTHR19328:SF75">
    <property type="entry name" value="ALDOSE SUGAR DEHYDROGENASE YLII"/>
    <property type="match status" value="1"/>
</dbReference>
<keyword evidence="4" id="KW-1185">Reference proteome</keyword>
<dbReference type="PROSITE" id="PS51257">
    <property type="entry name" value="PROKAR_LIPOPROTEIN"/>
    <property type="match status" value="1"/>
</dbReference>
<organism evidence="3 4">
    <name type="scientific">Christiangramia echinicola</name>
    <dbReference type="NCBI Taxonomy" id="279359"/>
    <lineage>
        <taxon>Bacteria</taxon>
        <taxon>Pseudomonadati</taxon>
        <taxon>Bacteroidota</taxon>
        <taxon>Flavobacteriia</taxon>
        <taxon>Flavobacteriales</taxon>
        <taxon>Flavobacteriaceae</taxon>
        <taxon>Christiangramia</taxon>
    </lineage>
</organism>
<proteinExistence type="predicted"/>
<reference evidence="3 4" key="1">
    <citation type="submission" date="2016-10" db="EMBL/GenBank/DDBJ databases">
        <authorList>
            <person name="Varghese N."/>
            <person name="Submissions S."/>
        </authorList>
    </citation>
    <scope>NUCLEOTIDE SEQUENCE [LARGE SCALE GENOMIC DNA]</scope>
    <source>
        <strain evidence="3 4">Mar_2010_102</strain>
    </source>
</reference>
<dbReference type="InterPro" id="IPR012938">
    <property type="entry name" value="Glc/Sorbosone_DH"/>
</dbReference>
<name>A0A1H1KXH3_9FLAO</name>
<accession>A0A1H1KXH3</accession>